<feature type="compositionally biased region" description="Basic residues" evidence="3">
    <location>
        <begin position="1"/>
        <end position="10"/>
    </location>
</feature>
<dbReference type="EMBL" id="SADE01000001">
    <property type="protein sequence ID" value="RVU38013.1"/>
    <property type="molecule type" value="Genomic_DNA"/>
</dbReference>
<evidence type="ECO:0000256" key="1">
    <source>
        <dbReference type="ARBA" id="ARBA00022603"/>
    </source>
</evidence>
<evidence type="ECO:0000313" key="5">
    <source>
        <dbReference type="Proteomes" id="UP000287447"/>
    </source>
</evidence>
<keyword evidence="5" id="KW-1185">Reference proteome</keyword>
<dbReference type="PIRSF" id="PIRSF004553">
    <property type="entry name" value="CHP00095"/>
    <property type="match status" value="1"/>
</dbReference>
<dbReference type="PANTHER" id="PTHR43542">
    <property type="entry name" value="METHYLTRANSFERASE"/>
    <property type="match status" value="1"/>
</dbReference>
<comment type="caution">
    <text evidence="4">The sequence shown here is derived from an EMBL/GenBank/DDBJ whole genome shotgun (WGS) entry which is preliminary data.</text>
</comment>
<dbReference type="Pfam" id="PF03602">
    <property type="entry name" value="Cons_hypoth95"/>
    <property type="match status" value="1"/>
</dbReference>
<evidence type="ECO:0000256" key="3">
    <source>
        <dbReference type="SAM" id="MobiDB-lite"/>
    </source>
</evidence>
<evidence type="ECO:0000256" key="2">
    <source>
        <dbReference type="ARBA" id="ARBA00022679"/>
    </source>
</evidence>
<protein>
    <submittedName>
        <fullName evidence="4">16S rRNA (Guanine(966)-N(2))-methyltransferase RsmD</fullName>
        <ecNumber evidence="4">2.1.1.171</ecNumber>
    </submittedName>
</protein>
<keyword evidence="2 4" id="KW-0808">Transferase</keyword>
<dbReference type="Proteomes" id="UP000287447">
    <property type="component" value="Unassembled WGS sequence"/>
</dbReference>
<dbReference type="InterPro" id="IPR029063">
    <property type="entry name" value="SAM-dependent_MTases_sf"/>
</dbReference>
<reference evidence="5" key="1">
    <citation type="submission" date="2019-01" db="EMBL/GenBank/DDBJ databases">
        <title>Gri0909 isolated from a small marine red alga.</title>
        <authorList>
            <person name="Kim J."/>
            <person name="Jeong S.E."/>
            <person name="Jeon C.O."/>
        </authorList>
    </citation>
    <scope>NUCLEOTIDE SEQUENCE [LARGE SCALE GENOMIC DNA]</scope>
    <source>
        <strain evidence="5">Gri0909</strain>
    </source>
</reference>
<dbReference type="OrthoDB" id="9803017at2"/>
<proteinExistence type="predicted"/>
<evidence type="ECO:0000313" key="4">
    <source>
        <dbReference type="EMBL" id="RVU38013.1"/>
    </source>
</evidence>
<organism evidence="4 5">
    <name type="scientific">Hwanghaeella grinnelliae</name>
    <dbReference type="NCBI Taxonomy" id="2500179"/>
    <lineage>
        <taxon>Bacteria</taxon>
        <taxon>Pseudomonadati</taxon>
        <taxon>Pseudomonadota</taxon>
        <taxon>Alphaproteobacteria</taxon>
        <taxon>Rhodospirillales</taxon>
        <taxon>Rhodospirillaceae</taxon>
        <taxon>Hwanghaeella</taxon>
    </lineage>
</organism>
<dbReference type="GO" id="GO:0052913">
    <property type="term" value="F:16S rRNA (guanine(966)-N(2))-methyltransferase activity"/>
    <property type="evidence" value="ECO:0007669"/>
    <property type="project" value="UniProtKB-EC"/>
</dbReference>
<dbReference type="NCBIfam" id="TIGR00095">
    <property type="entry name" value="16S rRNA (guanine(966)-N(2))-methyltransferase RsmD"/>
    <property type="match status" value="1"/>
</dbReference>
<name>A0A437QU32_9PROT</name>
<feature type="region of interest" description="Disordered" evidence="3">
    <location>
        <begin position="1"/>
        <end position="26"/>
    </location>
</feature>
<dbReference type="InterPro" id="IPR004398">
    <property type="entry name" value="RNA_MeTrfase_RsmD"/>
</dbReference>
<sequence>MRIVAGKHKGVRLDAPDGSATRPTSDRARENLFNILGHGEHAEKLRGGRVLELFAGTGALGLEALSRGASHCTFVETGKPALAALRANIAKCRAEDRSKVDTSDAFHLSRQSQPCDILLLDPPYKDGAVEQAIRTAMDAGAVGPETLVIAQLDPKTAWTLPDGFAQLDDRRYGAARFLFLMRD</sequence>
<keyword evidence="1 4" id="KW-0489">Methyltransferase</keyword>
<dbReference type="EC" id="2.1.1.171" evidence="4"/>
<dbReference type="CDD" id="cd02440">
    <property type="entry name" value="AdoMet_MTases"/>
    <property type="match status" value="1"/>
</dbReference>
<dbReference type="Gene3D" id="3.40.50.150">
    <property type="entry name" value="Vaccinia Virus protein VP39"/>
    <property type="match status" value="1"/>
</dbReference>
<dbReference type="RefSeq" id="WP_127763386.1">
    <property type="nucleotide sequence ID" value="NZ_SADE01000001.1"/>
</dbReference>
<accession>A0A437QU32</accession>
<gene>
    <name evidence="4" type="primary">rsmD</name>
    <name evidence="4" type="ORF">EOI86_01530</name>
</gene>
<dbReference type="PANTHER" id="PTHR43542:SF1">
    <property type="entry name" value="METHYLTRANSFERASE"/>
    <property type="match status" value="1"/>
</dbReference>
<dbReference type="AlphaFoldDB" id="A0A437QU32"/>
<dbReference type="SUPFAM" id="SSF53335">
    <property type="entry name" value="S-adenosyl-L-methionine-dependent methyltransferases"/>
    <property type="match status" value="1"/>
</dbReference>